<dbReference type="InterPro" id="IPR052561">
    <property type="entry name" value="ComplexI_Subunit1"/>
</dbReference>
<gene>
    <name evidence="6" type="ORF">SAMN06265353_0185</name>
</gene>
<feature type="transmembrane region" description="Helical" evidence="5">
    <location>
        <begin position="293"/>
        <end position="312"/>
    </location>
</feature>
<keyword evidence="6" id="KW-0456">Lyase</keyword>
<feature type="transmembrane region" description="Helical" evidence="5">
    <location>
        <begin position="98"/>
        <end position="115"/>
    </location>
</feature>
<sequence>MELALSVLEGVAVLLLAPFFAGFIHKLKQRIRGQKGISIFQYYRNFHKLFKKETVLSKDATIISHIAPFMYLVPNLLLVFTLPLFYAKPLITSSNPMLLAYLLSLSIFFMTLYALDQGCSFGGLGSSREWFISSLSEPAFLLLLFSVCLYFKEWNISVAFLRLGEEVKSLTVGHGHFSISILFLLIISLFVLTLAENARIPFDNPETHLELTMIHEANILEASGTHLLLFEYASQLKLTIFMSFIVLLTMPYMAQTALYFIPAFLFYLLKMLILSSLIAFVESANAKMRLFRLPNLLSVAFVLSLVSLVLSMEV</sequence>
<dbReference type="PANTHER" id="PTHR43359">
    <property type="entry name" value="FORMATE HYDROGENLYASE SUBUNIT 4"/>
    <property type="match status" value="1"/>
</dbReference>
<dbReference type="InterPro" id="IPR001694">
    <property type="entry name" value="NADH_UbQ_OxRdtase_su1/FPO"/>
</dbReference>
<keyword evidence="4 5" id="KW-0472">Membrane</keyword>
<dbReference type="GO" id="GO:0005886">
    <property type="term" value="C:plasma membrane"/>
    <property type="evidence" value="ECO:0007669"/>
    <property type="project" value="TreeGrafter"/>
</dbReference>
<name>A0A285NUB7_9AQUI</name>
<protein>
    <submittedName>
        <fullName evidence="6">Formate hydrogenlyase subunit 4</fullName>
    </submittedName>
</protein>
<evidence type="ECO:0000313" key="6">
    <source>
        <dbReference type="EMBL" id="SNZ11261.1"/>
    </source>
</evidence>
<dbReference type="Proteomes" id="UP000218627">
    <property type="component" value="Unassembled WGS sequence"/>
</dbReference>
<dbReference type="EMBL" id="OBEN01000001">
    <property type="protein sequence ID" value="SNZ11261.1"/>
    <property type="molecule type" value="Genomic_DNA"/>
</dbReference>
<feature type="transmembrane region" description="Helical" evidence="5">
    <location>
        <begin position="135"/>
        <end position="152"/>
    </location>
</feature>
<feature type="transmembrane region" description="Helical" evidence="5">
    <location>
        <begin position="6"/>
        <end position="25"/>
    </location>
</feature>
<organism evidence="6 7">
    <name type="scientific">Hydrogenobacter hydrogenophilus</name>
    <dbReference type="NCBI Taxonomy" id="35835"/>
    <lineage>
        <taxon>Bacteria</taxon>
        <taxon>Pseudomonadati</taxon>
        <taxon>Aquificota</taxon>
        <taxon>Aquificia</taxon>
        <taxon>Aquificales</taxon>
        <taxon>Aquificaceae</taxon>
        <taxon>Hydrogenobacter</taxon>
    </lineage>
</organism>
<reference evidence="7" key="1">
    <citation type="submission" date="2017-09" db="EMBL/GenBank/DDBJ databases">
        <authorList>
            <person name="Varghese N."/>
            <person name="Submissions S."/>
        </authorList>
    </citation>
    <scope>NUCLEOTIDE SEQUENCE [LARGE SCALE GENOMIC DNA]</scope>
    <source>
        <strain evidence="7">DSM 2913</strain>
    </source>
</reference>
<keyword evidence="2 5" id="KW-0812">Transmembrane</keyword>
<dbReference type="Pfam" id="PF00146">
    <property type="entry name" value="NADHdh"/>
    <property type="match status" value="1"/>
</dbReference>
<evidence type="ECO:0000256" key="4">
    <source>
        <dbReference type="ARBA" id="ARBA00023136"/>
    </source>
</evidence>
<proteinExistence type="predicted"/>
<dbReference type="GO" id="GO:0016829">
    <property type="term" value="F:lyase activity"/>
    <property type="evidence" value="ECO:0007669"/>
    <property type="project" value="UniProtKB-KW"/>
</dbReference>
<evidence type="ECO:0000256" key="1">
    <source>
        <dbReference type="ARBA" id="ARBA00004141"/>
    </source>
</evidence>
<keyword evidence="7" id="KW-1185">Reference proteome</keyword>
<feature type="transmembrane region" description="Helical" evidence="5">
    <location>
        <begin position="260"/>
        <end position="281"/>
    </location>
</feature>
<comment type="subcellular location">
    <subcellularLocation>
        <location evidence="1">Membrane</location>
        <topology evidence="1">Multi-pass membrane protein</topology>
    </subcellularLocation>
</comment>
<feature type="transmembrane region" description="Helical" evidence="5">
    <location>
        <begin position="66"/>
        <end position="86"/>
    </location>
</feature>
<dbReference type="PANTHER" id="PTHR43359:SF1">
    <property type="entry name" value="FORMATE HYDROGENLYASE SUBUNIT 4-RELATED"/>
    <property type="match status" value="1"/>
</dbReference>
<feature type="transmembrane region" description="Helical" evidence="5">
    <location>
        <begin position="172"/>
        <end position="195"/>
    </location>
</feature>
<evidence type="ECO:0000256" key="2">
    <source>
        <dbReference type="ARBA" id="ARBA00022692"/>
    </source>
</evidence>
<evidence type="ECO:0000313" key="7">
    <source>
        <dbReference type="Proteomes" id="UP000218627"/>
    </source>
</evidence>
<evidence type="ECO:0000256" key="5">
    <source>
        <dbReference type="SAM" id="Phobius"/>
    </source>
</evidence>
<evidence type="ECO:0000256" key="3">
    <source>
        <dbReference type="ARBA" id="ARBA00022989"/>
    </source>
</evidence>
<dbReference type="AlphaFoldDB" id="A0A285NUB7"/>
<dbReference type="OrthoDB" id="9778499at2"/>
<keyword evidence="3 5" id="KW-1133">Transmembrane helix</keyword>
<accession>A0A285NUB7</accession>